<protein>
    <submittedName>
        <fullName evidence="4">Transcriptional regulator TetR family</fullName>
    </submittedName>
</protein>
<dbReference type="AlphaFoldDB" id="A0A0B6S7M9"/>
<dbReference type="SUPFAM" id="SSF46689">
    <property type="entry name" value="Homeodomain-like"/>
    <property type="match status" value="1"/>
</dbReference>
<evidence type="ECO:0000256" key="2">
    <source>
        <dbReference type="PROSITE-ProRule" id="PRU00335"/>
    </source>
</evidence>
<accession>A0A0B6S7M9</accession>
<evidence type="ECO:0000313" key="4">
    <source>
        <dbReference type="EMBL" id="AJK50419.1"/>
    </source>
</evidence>
<dbReference type="RefSeq" id="WP_042628708.1">
    <property type="nucleotide sequence ID" value="NZ_CP002581.1"/>
</dbReference>
<evidence type="ECO:0000313" key="5">
    <source>
        <dbReference type="Proteomes" id="UP000031838"/>
    </source>
</evidence>
<dbReference type="GO" id="GO:0003700">
    <property type="term" value="F:DNA-binding transcription factor activity"/>
    <property type="evidence" value="ECO:0007669"/>
    <property type="project" value="TreeGrafter"/>
</dbReference>
<keyword evidence="1 2" id="KW-0238">DNA-binding</keyword>
<dbReference type="OrthoDB" id="6684185at2"/>
<dbReference type="PANTHER" id="PTHR30055">
    <property type="entry name" value="HTH-TYPE TRANSCRIPTIONAL REGULATOR RUTR"/>
    <property type="match status" value="1"/>
</dbReference>
<name>A0A0B6S7M9_BURPL</name>
<dbReference type="KEGG" id="bgp:BGL_2c23630"/>
<feature type="DNA-binding region" description="H-T-H motif" evidence="2">
    <location>
        <begin position="34"/>
        <end position="53"/>
    </location>
</feature>
<dbReference type="HOGENOM" id="CLU_069356_15_11_4"/>
<dbReference type="Gene3D" id="1.10.357.10">
    <property type="entry name" value="Tetracycline Repressor, domain 2"/>
    <property type="match status" value="1"/>
</dbReference>
<reference evidence="5" key="1">
    <citation type="submission" date="2011-03" db="EMBL/GenBank/DDBJ databases">
        <authorList>
            <person name="Voget S."/>
            <person name="Streit W.R."/>
            <person name="Jaeger K.E."/>
            <person name="Daniel R."/>
        </authorList>
    </citation>
    <scope>NUCLEOTIDE SEQUENCE [LARGE SCALE GENOMIC DNA]</scope>
    <source>
        <strain evidence="5">PG1</strain>
    </source>
</reference>
<gene>
    <name evidence="4" type="ORF">BGL_2c23630</name>
</gene>
<dbReference type="InterPro" id="IPR050109">
    <property type="entry name" value="HTH-type_TetR-like_transc_reg"/>
</dbReference>
<reference evidence="4 5" key="2">
    <citation type="journal article" date="2016" name="Appl. Microbiol. Biotechnol.">
        <title>Mutations improving production and secretion of extracellular lipase by Burkholderia glumae PG1.</title>
        <authorList>
            <person name="Knapp A."/>
            <person name="Voget S."/>
            <person name="Gao R."/>
            <person name="Zaburannyi N."/>
            <person name="Krysciak D."/>
            <person name="Breuer M."/>
            <person name="Hauer B."/>
            <person name="Streit W.R."/>
            <person name="Muller R."/>
            <person name="Daniel R."/>
            <person name="Jaeger K.E."/>
        </authorList>
    </citation>
    <scope>NUCLEOTIDE SEQUENCE [LARGE SCALE GENOMIC DNA]</scope>
    <source>
        <strain evidence="4 5">PG1</strain>
    </source>
</reference>
<feature type="domain" description="HTH tetR-type" evidence="3">
    <location>
        <begin position="11"/>
        <end position="71"/>
    </location>
</feature>
<dbReference type="Pfam" id="PF00440">
    <property type="entry name" value="TetR_N"/>
    <property type="match status" value="1"/>
</dbReference>
<dbReference type="PRINTS" id="PR00455">
    <property type="entry name" value="HTHTETR"/>
</dbReference>
<keyword evidence="5" id="KW-1185">Reference proteome</keyword>
<organism evidence="4 5">
    <name type="scientific">Burkholderia plantarii</name>
    <dbReference type="NCBI Taxonomy" id="41899"/>
    <lineage>
        <taxon>Bacteria</taxon>
        <taxon>Pseudomonadati</taxon>
        <taxon>Pseudomonadota</taxon>
        <taxon>Betaproteobacteria</taxon>
        <taxon>Burkholderiales</taxon>
        <taxon>Burkholderiaceae</taxon>
        <taxon>Burkholderia</taxon>
    </lineage>
</organism>
<sequence length="192" mass="20851">MARLTREESQAQTRTRLLEVAAALFARDGYAATSLERIAEVAGFSKGAVYSNFQGKEALFLEMLEAHGQQSVADLHAAIGEAATIDDAIERIAAWADRHSREGNWPLLVLEYARHAKPAETFRESQEAVLRSHWGALGERLLALAPSLAIEAETLGALIFELTYAPAMSFVSRPTSGDLLRAALGGLFGARR</sequence>
<dbReference type="GO" id="GO:0000976">
    <property type="term" value="F:transcription cis-regulatory region binding"/>
    <property type="evidence" value="ECO:0007669"/>
    <property type="project" value="TreeGrafter"/>
</dbReference>
<dbReference type="PROSITE" id="PS50977">
    <property type="entry name" value="HTH_TETR_2"/>
    <property type="match status" value="1"/>
</dbReference>
<evidence type="ECO:0000256" key="1">
    <source>
        <dbReference type="ARBA" id="ARBA00023125"/>
    </source>
</evidence>
<dbReference type="EMBL" id="CP002581">
    <property type="protein sequence ID" value="AJK50419.1"/>
    <property type="molecule type" value="Genomic_DNA"/>
</dbReference>
<dbReference type="PANTHER" id="PTHR30055:SF226">
    <property type="entry name" value="HTH-TYPE TRANSCRIPTIONAL REGULATOR PKSA"/>
    <property type="match status" value="1"/>
</dbReference>
<proteinExistence type="predicted"/>
<dbReference type="InterPro" id="IPR009057">
    <property type="entry name" value="Homeodomain-like_sf"/>
</dbReference>
<dbReference type="InterPro" id="IPR001647">
    <property type="entry name" value="HTH_TetR"/>
</dbReference>
<dbReference type="Proteomes" id="UP000031838">
    <property type="component" value="Chromosome 2"/>
</dbReference>
<evidence type="ECO:0000259" key="3">
    <source>
        <dbReference type="PROSITE" id="PS50977"/>
    </source>
</evidence>